<feature type="region of interest" description="Disordered" evidence="1">
    <location>
        <begin position="360"/>
        <end position="382"/>
    </location>
</feature>
<reference evidence="3" key="2">
    <citation type="submission" date="2021-04" db="EMBL/GenBank/DDBJ databases">
        <authorList>
            <person name="Gilroy R."/>
        </authorList>
    </citation>
    <scope>NUCLEOTIDE SEQUENCE</scope>
    <source>
        <strain evidence="3">ChiHjej8B7-3636</strain>
    </source>
</reference>
<evidence type="ECO:0000313" key="3">
    <source>
        <dbReference type="EMBL" id="HJA04326.1"/>
    </source>
</evidence>
<dbReference type="Proteomes" id="UP000824220">
    <property type="component" value="Unassembled WGS sequence"/>
</dbReference>
<protein>
    <submittedName>
        <fullName evidence="3">S1 family peptidase</fullName>
    </submittedName>
</protein>
<reference evidence="3" key="1">
    <citation type="journal article" date="2021" name="PeerJ">
        <title>Extensive microbial diversity within the chicken gut microbiome revealed by metagenomics and culture.</title>
        <authorList>
            <person name="Gilroy R."/>
            <person name="Ravi A."/>
            <person name="Getino M."/>
            <person name="Pursley I."/>
            <person name="Horton D.L."/>
            <person name="Alikhan N.F."/>
            <person name="Baker D."/>
            <person name="Gharbi K."/>
            <person name="Hall N."/>
            <person name="Watson M."/>
            <person name="Adriaenssens E.M."/>
            <person name="Foster-Nyarko E."/>
            <person name="Jarju S."/>
            <person name="Secka A."/>
            <person name="Antonio M."/>
            <person name="Oren A."/>
            <person name="Chaudhuri R.R."/>
            <person name="La Ragione R."/>
            <person name="Hildebrand F."/>
            <person name="Pallen M.J."/>
        </authorList>
    </citation>
    <scope>NUCLEOTIDE SEQUENCE</scope>
    <source>
        <strain evidence="3">ChiHjej8B7-3636</strain>
    </source>
</reference>
<keyword evidence="2" id="KW-0812">Transmembrane</keyword>
<dbReference type="GO" id="GO:0005975">
    <property type="term" value="P:carbohydrate metabolic process"/>
    <property type="evidence" value="ECO:0007669"/>
    <property type="project" value="UniProtKB-ARBA"/>
</dbReference>
<dbReference type="SUPFAM" id="SSF50494">
    <property type="entry name" value="Trypsin-like serine proteases"/>
    <property type="match status" value="1"/>
</dbReference>
<name>A0A9D2H6G0_9MICO</name>
<feature type="region of interest" description="Disordered" evidence="1">
    <location>
        <begin position="206"/>
        <end position="226"/>
    </location>
</feature>
<evidence type="ECO:0000256" key="1">
    <source>
        <dbReference type="SAM" id="MobiDB-lite"/>
    </source>
</evidence>
<feature type="compositionally biased region" description="Pro residues" evidence="1">
    <location>
        <begin position="156"/>
        <end position="181"/>
    </location>
</feature>
<dbReference type="EMBL" id="DXAM01000080">
    <property type="protein sequence ID" value="HJA04326.1"/>
    <property type="molecule type" value="Genomic_DNA"/>
</dbReference>
<evidence type="ECO:0000313" key="4">
    <source>
        <dbReference type="Proteomes" id="UP000824220"/>
    </source>
</evidence>
<dbReference type="Gene3D" id="2.60.40.10">
    <property type="entry name" value="Immunoglobulins"/>
    <property type="match status" value="3"/>
</dbReference>
<dbReference type="InterPro" id="IPR009003">
    <property type="entry name" value="Peptidase_S1_PA"/>
</dbReference>
<feature type="transmembrane region" description="Helical" evidence="2">
    <location>
        <begin position="387"/>
        <end position="408"/>
    </location>
</feature>
<proteinExistence type="predicted"/>
<dbReference type="InterPro" id="IPR013783">
    <property type="entry name" value="Ig-like_fold"/>
</dbReference>
<evidence type="ECO:0000256" key="2">
    <source>
        <dbReference type="SAM" id="Phobius"/>
    </source>
</evidence>
<gene>
    <name evidence="3" type="ORF">H9800_05640</name>
</gene>
<keyword evidence="2" id="KW-1133">Transmembrane helix</keyword>
<feature type="non-terminal residue" evidence="3">
    <location>
        <position position="1"/>
    </location>
</feature>
<organism evidence="3 4">
    <name type="scientific">Candidatus Microbacterium stercoravium</name>
    <dbReference type="NCBI Taxonomy" id="2838697"/>
    <lineage>
        <taxon>Bacteria</taxon>
        <taxon>Bacillati</taxon>
        <taxon>Actinomycetota</taxon>
        <taxon>Actinomycetes</taxon>
        <taxon>Micrococcales</taxon>
        <taxon>Microbacteriaceae</taxon>
        <taxon>Microbacterium</taxon>
    </lineage>
</organism>
<sequence length="414" mass="41185">GFQAIADDTSLDFSQGGDSGGSVIRDDGAALGMVSGSPGPGQPGQETSWFADLPHALDVVRENAGDYQVMLDIAEPTITKDSTAVSTTFEGTAPANSDVTIEGDIEATATADADGAFTFDAPAEVGSFDIELTAEQGFNVSDTVSATVTTTDKPKPTPTPTPTETPKPTPTPTETPEPTVPDAPGITSPENESVTTEAVTAITGTGEPGAEITLSGDAEGTTTVGDDGTWSVSTELGFGEYTVGAVQAVEGTASEARWVSFVVAPGSPSIVTPEDGASYTEGELPAVVGESPINGASVKVVLEGTADASSTLGTATVDGGTWTVDLPSDLAPGEYTVKANQTAGGVTSGSVSTTFEVVASGAGGGEQPTPEPTEPGLAPTGADTASAVAPVAGGAAVVMLAGITLLVIRRMKRA</sequence>
<feature type="region of interest" description="Disordered" evidence="1">
    <location>
        <begin position="144"/>
        <end position="193"/>
    </location>
</feature>
<dbReference type="AlphaFoldDB" id="A0A9D2H6G0"/>
<feature type="region of interest" description="Disordered" evidence="1">
    <location>
        <begin position="1"/>
        <end position="46"/>
    </location>
</feature>
<comment type="caution">
    <text evidence="3">The sequence shown here is derived from an EMBL/GenBank/DDBJ whole genome shotgun (WGS) entry which is preliminary data.</text>
</comment>
<keyword evidence="2" id="KW-0472">Membrane</keyword>
<accession>A0A9D2H6G0</accession>